<dbReference type="AlphaFoldDB" id="A0A9W6R6P2"/>
<comment type="caution">
    <text evidence="1">The sequence shown here is derived from an EMBL/GenBank/DDBJ whole genome shotgun (WGS) entry which is preliminary data.</text>
</comment>
<reference evidence="1" key="1">
    <citation type="submission" date="2023-03" db="EMBL/GenBank/DDBJ databases">
        <title>Amycolatopsis taiwanensis NBRC 103393.</title>
        <authorList>
            <person name="Ichikawa N."/>
            <person name="Sato H."/>
            <person name="Tonouchi N."/>
        </authorList>
    </citation>
    <scope>NUCLEOTIDE SEQUENCE</scope>
    <source>
        <strain evidence="1">NBRC 103393</strain>
    </source>
</reference>
<accession>A0A9W6R6P2</accession>
<dbReference type="EMBL" id="BSTI01000020">
    <property type="protein sequence ID" value="GLY70051.1"/>
    <property type="molecule type" value="Genomic_DNA"/>
</dbReference>
<gene>
    <name evidence="1" type="ORF">Atai01_66700</name>
</gene>
<proteinExistence type="predicted"/>
<dbReference type="Proteomes" id="UP001165136">
    <property type="component" value="Unassembled WGS sequence"/>
</dbReference>
<sequence length="53" mass="5987">MVWKGRITRWTNAASFNPPAATAALRDCERTLGQRLPRELAELLMESDGVETR</sequence>
<protein>
    <submittedName>
        <fullName evidence="1">Uncharacterized protein</fullName>
    </submittedName>
</protein>
<evidence type="ECO:0000313" key="1">
    <source>
        <dbReference type="EMBL" id="GLY70051.1"/>
    </source>
</evidence>
<name>A0A9W6R6P2_9PSEU</name>
<keyword evidence="2" id="KW-1185">Reference proteome</keyword>
<organism evidence="1 2">
    <name type="scientific">Amycolatopsis taiwanensis</name>
    <dbReference type="NCBI Taxonomy" id="342230"/>
    <lineage>
        <taxon>Bacteria</taxon>
        <taxon>Bacillati</taxon>
        <taxon>Actinomycetota</taxon>
        <taxon>Actinomycetes</taxon>
        <taxon>Pseudonocardiales</taxon>
        <taxon>Pseudonocardiaceae</taxon>
        <taxon>Amycolatopsis</taxon>
    </lineage>
</organism>
<evidence type="ECO:0000313" key="2">
    <source>
        <dbReference type="Proteomes" id="UP001165136"/>
    </source>
</evidence>